<dbReference type="AlphaFoldDB" id="A0A371FD31"/>
<protein>
    <recommendedName>
        <fullName evidence="1">GAG-pre-integrase domain-containing protein</fullName>
    </recommendedName>
</protein>
<feature type="domain" description="GAG-pre-integrase" evidence="1">
    <location>
        <begin position="122"/>
        <end position="158"/>
    </location>
</feature>
<keyword evidence="3" id="KW-1185">Reference proteome</keyword>
<name>A0A371FD31_MUCPR</name>
<dbReference type="CDD" id="cd09272">
    <property type="entry name" value="RNase_HI_RT_Ty1"/>
    <property type="match status" value="1"/>
</dbReference>
<gene>
    <name evidence="2" type="ORF">CR513_43832</name>
</gene>
<comment type="caution">
    <text evidence="2">The sequence shown here is derived from an EMBL/GenBank/DDBJ whole genome shotgun (WGS) entry which is preliminary data.</text>
</comment>
<dbReference type="OrthoDB" id="418757at2759"/>
<evidence type="ECO:0000313" key="3">
    <source>
        <dbReference type="Proteomes" id="UP000257109"/>
    </source>
</evidence>
<evidence type="ECO:0000259" key="1">
    <source>
        <dbReference type="Pfam" id="PF13976"/>
    </source>
</evidence>
<feature type="non-terminal residue" evidence="2">
    <location>
        <position position="1"/>
    </location>
</feature>
<reference evidence="2" key="1">
    <citation type="submission" date="2018-05" db="EMBL/GenBank/DDBJ databases">
        <title>Draft genome of Mucuna pruriens seed.</title>
        <authorList>
            <person name="Nnadi N.E."/>
            <person name="Vos R."/>
            <person name="Hasami M.H."/>
            <person name="Devisetty U.K."/>
            <person name="Aguiy J.C."/>
        </authorList>
    </citation>
    <scope>NUCLEOTIDE SEQUENCE [LARGE SCALE GENOMIC DNA]</scope>
    <source>
        <strain evidence="2">JCA_2017</strain>
    </source>
</reference>
<dbReference type="InterPro" id="IPR025724">
    <property type="entry name" value="GAG-pre-integrase_dom"/>
</dbReference>
<dbReference type="PANTHER" id="PTHR11439">
    <property type="entry name" value="GAG-POL-RELATED RETROTRANSPOSON"/>
    <property type="match status" value="1"/>
</dbReference>
<dbReference type="Proteomes" id="UP000257109">
    <property type="component" value="Unassembled WGS sequence"/>
</dbReference>
<accession>A0A371FD31</accession>
<dbReference type="PANTHER" id="PTHR11439:SF467">
    <property type="entry name" value="INTEGRASE CATALYTIC DOMAIN-CONTAINING PROTEIN"/>
    <property type="match status" value="1"/>
</dbReference>
<dbReference type="STRING" id="157652.A0A371FD31"/>
<proteinExistence type="predicted"/>
<sequence length="393" mass="45804">MCGEYKFLPLAETSNLLAKLISMKYKGRGNIREYIIEVSNFAAKLKSLKLELDEYLIVHLNKKRKIIKGAAKESSKGKKPKKNEEFTCFFRKKSKYMKKQYPNSHNEIRQIGSRGTKRELIENSVILWHKRLGHISKQRIQRLVSDEILEPLNLSNFKSQSLDVFKSFKAEVELQFGKKLKPSNLIVVVNIMILRDRSQSILRFGMKDSKPRDTLIAKGDKFSLKQCPNNDLERNETQNIPYASAVESLMNTQHWKTIKRLMRYLKRTRTYMLTYRKSEGLEIIRYFDFDFAGCQDSKRSMSGYIYMLVKGAIPWKSVKQTLIAPLTIVAEFMACFEASNHGIWLQNFVTSLRVVDDIEKPLNIYCDNNLVVLYSNNNRSSTKSKFIDIKFLK</sequence>
<evidence type="ECO:0000313" key="2">
    <source>
        <dbReference type="EMBL" id="RDX76198.1"/>
    </source>
</evidence>
<organism evidence="2 3">
    <name type="scientific">Mucuna pruriens</name>
    <name type="common">Velvet bean</name>
    <name type="synonym">Dolichos pruriens</name>
    <dbReference type="NCBI Taxonomy" id="157652"/>
    <lineage>
        <taxon>Eukaryota</taxon>
        <taxon>Viridiplantae</taxon>
        <taxon>Streptophyta</taxon>
        <taxon>Embryophyta</taxon>
        <taxon>Tracheophyta</taxon>
        <taxon>Spermatophyta</taxon>
        <taxon>Magnoliopsida</taxon>
        <taxon>eudicotyledons</taxon>
        <taxon>Gunneridae</taxon>
        <taxon>Pentapetalae</taxon>
        <taxon>rosids</taxon>
        <taxon>fabids</taxon>
        <taxon>Fabales</taxon>
        <taxon>Fabaceae</taxon>
        <taxon>Papilionoideae</taxon>
        <taxon>50 kb inversion clade</taxon>
        <taxon>NPAAA clade</taxon>
        <taxon>indigoferoid/millettioid clade</taxon>
        <taxon>Phaseoleae</taxon>
        <taxon>Mucuna</taxon>
    </lineage>
</organism>
<dbReference type="EMBL" id="QJKJ01009595">
    <property type="protein sequence ID" value="RDX76198.1"/>
    <property type="molecule type" value="Genomic_DNA"/>
</dbReference>
<dbReference type="Pfam" id="PF13976">
    <property type="entry name" value="gag_pre-integrs"/>
    <property type="match status" value="1"/>
</dbReference>